<dbReference type="OrthoDB" id="3631190at2"/>
<dbReference type="EMBL" id="QVFU01000005">
    <property type="protein sequence ID" value="RFS47032.1"/>
    <property type="molecule type" value="Genomic_DNA"/>
</dbReference>
<proteinExistence type="predicted"/>
<sequence length="279" mass="30539">MDIISRGKAGLPGVPTSIGHRSLGSWAGITGHHTGGAFSSWKSIHDWQTKGRPAAQRLAYIGYSFGVADGEVTELRGWDHQPAGDHDNKRIQVVFGGAYSRDLPSREDLDAFVAFVLLARRRTGKQLEVIPHRGVWPAGHKYATSCPGDRLAQWMRQDLPDLIGKQPSTPKPPATPGQLAVDGRLGRATIRRWQQIMGTPTDGVISTPSMLVRAVQRHLNKVARAGLTVDGVGIRQDGKSYKTTRALQRYLGTVQDGRMSTPVSQVVKALQRRLNTGRF</sequence>
<accession>A0A372G1Y0</accession>
<gene>
    <name evidence="1" type="ORF">D0Q02_07680</name>
</gene>
<reference evidence="1 2" key="1">
    <citation type="submission" date="2018-08" db="EMBL/GenBank/DDBJ databases">
        <title>Verrucosispora craniellae sp. nov., isolated from a marine sponge in the South China Sea.</title>
        <authorList>
            <person name="Li L."/>
            <person name="Lin H.W."/>
        </authorList>
    </citation>
    <scope>NUCLEOTIDE SEQUENCE [LARGE SCALE GENOMIC DNA]</scope>
    <source>
        <strain evidence="1 2">LHW63014</strain>
    </source>
</reference>
<evidence type="ECO:0000313" key="1">
    <source>
        <dbReference type="EMBL" id="RFS47032.1"/>
    </source>
</evidence>
<organism evidence="1 2">
    <name type="scientific">Micromonospora craniellae</name>
    <dbReference type="NCBI Taxonomy" id="2294034"/>
    <lineage>
        <taxon>Bacteria</taxon>
        <taxon>Bacillati</taxon>
        <taxon>Actinomycetota</taxon>
        <taxon>Actinomycetes</taxon>
        <taxon>Micromonosporales</taxon>
        <taxon>Micromonosporaceae</taxon>
        <taxon>Micromonospora</taxon>
    </lineage>
</organism>
<dbReference type="CDD" id="cd06583">
    <property type="entry name" value="PGRP"/>
    <property type="match status" value="1"/>
</dbReference>
<name>A0A372G1Y0_9ACTN</name>
<dbReference type="GO" id="GO:0008745">
    <property type="term" value="F:N-acetylmuramoyl-L-alanine amidase activity"/>
    <property type="evidence" value="ECO:0007669"/>
    <property type="project" value="InterPro"/>
</dbReference>
<dbReference type="SUPFAM" id="SSF55846">
    <property type="entry name" value="N-acetylmuramoyl-L-alanine amidase-like"/>
    <property type="match status" value="1"/>
</dbReference>
<dbReference type="InterPro" id="IPR002502">
    <property type="entry name" value="Amidase_domain"/>
</dbReference>
<dbReference type="RefSeq" id="WP_117227283.1">
    <property type="nucleotide sequence ID" value="NZ_CP061725.1"/>
</dbReference>
<dbReference type="Proteomes" id="UP000262621">
    <property type="component" value="Unassembled WGS sequence"/>
</dbReference>
<evidence type="ECO:0000313" key="2">
    <source>
        <dbReference type="Proteomes" id="UP000262621"/>
    </source>
</evidence>
<keyword evidence="2" id="KW-1185">Reference proteome</keyword>
<protein>
    <submittedName>
        <fullName evidence="1">N-acetylmuramoyl-L-alanine amidase</fullName>
    </submittedName>
</protein>
<dbReference type="GO" id="GO:0009253">
    <property type="term" value="P:peptidoglycan catabolic process"/>
    <property type="evidence" value="ECO:0007669"/>
    <property type="project" value="InterPro"/>
</dbReference>
<dbReference type="Gene3D" id="3.40.80.10">
    <property type="entry name" value="Peptidoglycan recognition protein-like"/>
    <property type="match status" value="1"/>
</dbReference>
<comment type="caution">
    <text evidence="1">The sequence shown here is derived from an EMBL/GenBank/DDBJ whole genome shotgun (WGS) entry which is preliminary data.</text>
</comment>
<dbReference type="AlphaFoldDB" id="A0A372G1Y0"/>
<dbReference type="InterPro" id="IPR036505">
    <property type="entry name" value="Amidase/PGRP_sf"/>
</dbReference>